<evidence type="ECO:0000256" key="8">
    <source>
        <dbReference type="ARBA" id="ARBA00022741"/>
    </source>
</evidence>
<comment type="caution">
    <text evidence="25">The sequence shown here is derived from an EMBL/GenBank/DDBJ whole genome shotgun (WGS) entry which is preliminary data.</text>
</comment>
<dbReference type="Pfam" id="PF23593">
    <property type="entry name" value="HEAT_ATR"/>
    <property type="match status" value="1"/>
</dbReference>
<evidence type="ECO:0000256" key="17">
    <source>
        <dbReference type="ARBA" id="ARBA00029679"/>
    </source>
</evidence>
<feature type="domain" description="FATC" evidence="24">
    <location>
        <begin position="2387"/>
        <end position="2419"/>
    </location>
</feature>
<comment type="subcellular location">
    <subcellularLocation>
        <location evidence="1">Nucleus</location>
    </subcellularLocation>
</comment>
<evidence type="ECO:0000259" key="24">
    <source>
        <dbReference type="PROSITE" id="PS51190"/>
    </source>
</evidence>
<dbReference type="InterPro" id="IPR011009">
    <property type="entry name" value="Kinase-like_dom_sf"/>
</dbReference>
<dbReference type="Pfam" id="PF00454">
    <property type="entry name" value="PI3_PI4_kinase"/>
    <property type="match status" value="1"/>
</dbReference>
<dbReference type="GO" id="GO:0000077">
    <property type="term" value="P:DNA damage checkpoint signaling"/>
    <property type="evidence" value="ECO:0007669"/>
    <property type="project" value="TreeGrafter"/>
</dbReference>
<evidence type="ECO:0000256" key="5">
    <source>
        <dbReference type="ARBA" id="ARBA00021345"/>
    </source>
</evidence>
<dbReference type="OMA" id="SMYIGWC"/>
<dbReference type="STRING" id="69771.A0A1V6NV07"/>
<evidence type="ECO:0000256" key="11">
    <source>
        <dbReference type="ARBA" id="ARBA00022840"/>
    </source>
</evidence>
<comment type="catalytic activity">
    <reaction evidence="20">
        <text>L-threonyl-[protein] + ATP = O-phospho-L-threonyl-[protein] + ADP + H(+)</text>
        <dbReference type="Rhea" id="RHEA:46608"/>
        <dbReference type="Rhea" id="RHEA-COMP:11060"/>
        <dbReference type="Rhea" id="RHEA-COMP:11605"/>
        <dbReference type="ChEBI" id="CHEBI:15378"/>
        <dbReference type="ChEBI" id="CHEBI:30013"/>
        <dbReference type="ChEBI" id="CHEBI:30616"/>
        <dbReference type="ChEBI" id="CHEBI:61977"/>
        <dbReference type="ChEBI" id="CHEBI:456216"/>
        <dbReference type="EC" id="2.7.11.1"/>
    </reaction>
</comment>
<feature type="domain" description="PI3K/PI4K catalytic" evidence="22">
    <location>
        <begin position="2082"/>
        <end position="2403"/>
    </location>
</feature>
<evidence type="ECO:0000256" key="14">
    <source>
        <dbReference type="ARBA" id="ARBA00023242"/>
    </source>
</evidence>
<dbReference type="InterPro" id="IPR058681">
    <property type="entry name" value="HEAT_MEC1_N"/>
</dbReference>
<keyword evidence="26" id="KW-1185">Reference proteome</keyword>
<keyword evidence="11" id="KW-0067">ATP-binding</keyword>
<dbReference type="Pfam" id="PF25030">
    <property type="entry name" value="M-HEAT_ATR"/>
    <property type="match status" value="1"/>
</dbReference>
<dbReference type="GO" id="GO:0005524">
    <property type="term" value="F:ATP binding"/>
    <property type="evidence" value="ECO:0007669"/>
    <property type="project" value="UniProtKB-KW"/>
</dbReference>
<evidence type="ECO:0000256" key="7">
    <source>
        <dbReference type="ARBA" id="ARBA00022679"/>
    </source>
</evidence>
<dbReference type="InterPro" id="IPR011990">
    <property type="entry name" value="TPR-like_helical_dom_sf"/>
</dbReference>
<keyword evidence="14" id="KW-0539">Nucleus</keyword>
<dbReference type="GO" id="GO:0000723">
    <property type="term" value="P:telomere maintenance"/>
    <property type="evidence" value="ECO:0007669"/>
    <property type="project" value="TreeGrafter"/>
</dbReference>
<dbReference type="OrthoDB" id="381190at2759"/>
<dbReference type="GO" id="GO:0005694">
    <property type="term" value="C:chromosome"/>
    <property type="evidence" value="ECO:0007669"/>
    <property type="project" value="TreeGrafter"/>
</dbReference>
<dbReference type="GO" id="GO:0006281">
    <property type="term" value="P:DNA repair"/>
    <property type="evidence" value="ECO:0007669"/>
    <property type="project" value="UniProtKB-KW"/>
</dbReference>
<evidence type="ECO:0000256" key="20">
    <source>
        <dbReference type="ARBA" id="ARBA00047899"/>
    </source>
</evidence>
<dbReference type="Pfam" id="PF08064">
    <property type="entry name" value="UME"/>
    <property type="match status" value="1"/>
</dbReference>
<keyword evidence="13" id="KW-0234">DNA repair</keyword>
<evidence type="ECO:0000256" key="13">
    <source>
        <dbReference type="ARBA" id="ARBA00023204"/>
    </source>
</evidence>
<dbReference type="Gene3D" id="1.25.40.10">
    <property type="entry name" value="Tetratricopeptide repeat domain"/>
    <property type="match status" value="1"/>
</dbReference>
<comment type="catalytic activity">
    <reaction evidence="21">
        <text>L-seryl-[protein] + ATP = O-phospho-L-seryl-[protein] + ADP + H(+)</text>
        <dbReference type="Rhea" id="RHEA:17989"/>
        <dbReference type="Rhea" id="RHEA-COMP:9863"/>
        <dbReference type="Rhea" id="RHEA-COMP:11604"/>
        <dbReference type="ChEBI" id="CHEBI:15378"/>
        <dbReference type="ChEBI" id="CHEBI:29999"/>
        <dbReference type="ChEBI" id="CHEBI:30616"/>
        <dbReference type="ChEBI" id="CHEBI:83421"/>
        <dbReference type="ChEBI" id="CHEBI:456216"/>
        <dbReference type="EC" id="2.7.11.1"/>
    </reaction>
</comment>
<evidence type="ECO:0000256" key="2">
    <source>
        <dbReference type="ARBA" id="ARBA00010769"/>
    </source>
</evidence>
<dbReference type="EC" id="2.7.11.1" evidence="4"/>
<dbReference type="InterPro" id="IPR012993">
    <property type="entry name" value="UME"/>
</dbReference>
<evidence type="ECO:0000256" key="12">
    <source>
        <dbReference type="ARBA" id="ARBA00022853"/>
    </source>
</evidence>
<dbReference type="GO" id="GO:0004674">
    <property type="term" value="F:protein serine/threonine kinase activity"/>
    <property type="evidence" value="ECO:0007669"/>
    <property type="project" value="UniProtKB-KW"/>
</dbReference>
<comment type="function">
    <text evidence="16">Serine/threonine protein kinase which activates checkpoint signaling upon genotoxic stresses such as ionizing radiation (IR), ultraviolet light (UV), or DNA replication stalling, thereby acting as a DNA damage sensor. Recognizes the substrate consensus sequence [ST]-Q. Phosphorylates histone H2A to form H2AS128ph (gamma-H2A) at sites of DNA damage, involved in the regulation of DNA damage response mechanism. Required for the control of telomere length and genome stability.</text>
</comment>
<keyword evidence="6" id="KW-0723">Serine/threonine-protein kinase</keyword>
<dbReference type="SUPFAM" id="SSF56112">
    <property type="entry name" value="Protein kinase-like (PK-like)"/>
    <property type="match status" value="1"/>
</dbReference>
<dbReference type="InterPro" id="IPR050517">
    <property type="entry name" value="DDR_Repair_Kinase"/>
</dbReference>
<evidence type="ECO:0000256" key="21">
    <source>
        <dbReference type="ARBA" id="ARBA00048679"/>
    </source>
</evidence>
<keyword evidence="10" id="KW-0418">Kinase</keyword>
<dbReference type="PANTHER" id="PTHR11139">
    <property type="entry name" value="ATAXIA TELANGIECTASIA MUTATED ATM -RELATED"/>
    <property type="match status" value="1"/>
</dbReference>
<keyword evidence="15" id="KW-0469">Meiosis</keyword>
<feature type="domain" description="FAT" evidence="23">
    <location>
        <begin position="1440"/>
        <end position="2016"/>
    </location>
</feature>
<dbReference type="PANTHER" id="PTHR11139:SF125">
    <property type="entry name" value="SERINE_THREONINE-PROTEIN KINASE MEC1"/>
    <property type="match status" value="1"/>
</dbReference>
<evidence type="ECO:0000256" key="15">
    <source>
        <dbReference type="ARBA" id="ARBA00023254"/>
    </source>
</evidence>
<dbReference type="SMART" id="SM00802">
    <property type="entry name" value="UME"/>
    <property type="match status" value="1"/>
</dbReference>
<keyword evidence="7" id="KW-0808">Transferase</keyword>
<dbReference type="InterPro" id="IPR018936">
    <property type="entry name" value="PI3/4_kinase_CS"/>
</dbReference>
<dbReference type="FunFam" id="1.10.1070.11:FF:000031">
    <property type="entry name" value="Phosphatidyl inositol 3-kinase"/>
    <property type="match status" value="1"/>
</dbReference>
<sequence>MAANGDNTLGWRPAEPASSILAAHFAPRLASQGHEAQRLSRETFSQLRQELLGERHSQLRVDEGITDINKLVCIVLQAGLEASPNSHAAEEDWEGQVSDCLDIIQASIEKAPQALWDISDPLILGEEVQAPLFAWLILRLIRLACIWQSEATQDKIRLVLTSVTFLQYKQARSSPSFNDISTFLRLCTSDMLRSLEEYQAHDWQNTSTAKISMPAPNGPLLADLDHLRLPRGLLGRSLALDTFSQAFALTSMLLDSFNPKVTIGSLEKRQNHILRQNLPWMLNGYNRLRKVLVRWLQSAGSEVTPEKEEAGLHFLASTRRLCVSPSSAPAVPSDISLASTWAQCLSELICPSISNSFPAMQSELSNCLGEFVQATRQTKSSAQLLREIFLPALAEIEDRDFNLHSMESCLWDSLQSLRAELLVTAVPARCSSGIALGVLGQNLSSASQIPDMTGQEPKQNGETRASKRICLPAEPSGQGLLQNLMANVSLLLGCDCTGSLTNLCTIIQSSFESLPESRKSELLEVLGKVSCAITENLVQKPSEIGTQQTLLCYACDSEHLHTGMPPEKNTPQFEELWSIFNFILPKLTRTPGPRIAAMVALKRILMHSPSSNQMHLSSSTAGEFCLHSLRSSIRELRVATGHSVVAFVRSNLQPDIRRANFVVVLEWLKNLSEKGDMPLQEACILTLCRIASVSEDEEKNIILLRLLEYLGHPNPYICAVAYNELSKLAQQFALTPAGLFRPYWRTLSVVVVKNLQTRPYMAEQLCELLGMKVDGFLRLTEVHVLPYLVLTRKRDIICRIGESRNEGESPFDVCSEKNNLAAILAFLLSQQSNNPEAMIMSLLAEIDPAFKSRTLADLVRIEPILIACDLLKSLGDAGEQNKERFHQALRRLATFVPRKAHGSSSKNTDLLSHFIEEHVLGIITQFANAINDFQVRQTLAEKRRNIKAIEEMINIAQGHVSNALPQVSACLRSALDIEELCDHAFAAWKTLISSLSEEDIEPLIDQTLAIVIRYWDRLTADSRRHAYELIDHILTDHPNLVRDTFNTMPSLASIPEMAPFEAKIDELRTQMDVRSRFLALIRRCQSENATVVEQALEELLPFLSGNEEFLHVSVLSEQPDPVVAQLTRALLDCCVKFNSSSDSITLLSSRCLGLVGCLDPNRVETVKEKRDILVLSNFDRMEDTVEFVLFFLQHVLVEAFLSASNTRAQGFLAFAMQNLLKICNLNTAVTQRTRDLQDGEKYQRWMELPESVRNTLTPFLTSTYTVTVVGATFKAVYPLLSTKMTHSEWLRILVQDLLQNGNGENAKLIFTVCNRVVKGQDISIPSFLLPFAVLNRIVGGTEQELQDLQLELMNVLSHPLPDTNNSVRETIISSSQSVFEVLDYLSRWLQGKKKQLNSLNHQSYQSSRSNRDASRDGLLDKYTSQVKSVEAVLASIPPEVISKRAVECKSFSRALFHWEQYIRKCKSQPGMQERSSTEPLYQRLQDIYSQIDEPDGIEGISSHLSALNIDQQVLEHRKAGRWATAQSWYELQLEKEPDNVDAQWNLVTCLKESGQQDAILTRFEIVKDNESAASRFLPFAVEASWITGRWDKLKGYLELCAKQGAGDFNAGMGSALNILRQGKAEAFTDIVNELRLNVAKSLTANSIASLQSCHDDMLRLHALADVESIANAGAAGSHPRPELIGALNRRLDVLGGYLADKQYLLGLRRAAMELAGNFADSDIASAWLTSAHLSRKGNFTSQAYHSMLNAALLKDRSATIEHAKLLWKDGHHRKAIQTLEGAISANEATAATSFSADSEAVSFLSSRGQNANVTAARAHLLLAKWTDRAGQTHSQVIVQRYREAIKLYPRWEKAHYYLGKHYNKILDSEKIKPMGKEAQIYLSGEATKLVIDNYLRSLTYGSKYVFQTLPKLLTLWLEHASIVDQPIDPKRGDNEDFQRHTKAQRQKSLDEMHAQLKKYISSRLQAALLFTILPQVVARICHPNSTVYDLLTRIVAKAVHSFPQQGLWTVLAVVKSSNKDRASRGYSCLQKITDYTNKHKSESSSSDIRRMISQGQKFSEELLQLCLARVEERVSRVNLAPVLDEAQILNSLQKPRKISIRGSDGKIYNALCKPKDDLRKDQRLMEFNNMINRFLKRDVESSKRRMYIKTYAVTPLNEECGLIEWVDNLRTLREIIIKILRERGIAPNYTEIKHYLNEICADRSMSKLSLFTTKILAKLPPVLHEWFVEMFPETETWFTARLRYTRSSAVMSMVGYVLGLGDRHGENLSFEEGTGGILHVDFNCLFDKGQTFEKPEVVPFRLTNNMVDAFGAYGYNGPFRRTCEITLSLLRQNEDALMTVLETFLHDPTTDFIGKRRRTHATVPDTPAGVLEDVRNKLRGFMSKQPIPLSVDGQVDELIMQATDKKNLASMYIGWCAFF</sequence>
<organism evidence="25 26">
    <name type="scientific">Penicillium decumbens</name>
    <dbReference type="NCBI Taxonomy" id="69771"/>
    <lineage>
        <taxon>Eukaryota</taxon>
        <taxon>Fungi</taxon>
        <taxon>Dikarya</taxon>
        <taxon>Ascomycota</taxon>
        <taxon>Pezizomycotina</taxon>
        <taxon>Eurotiomycetes</taxon>
        <taxon>Eurotiomycetidae</taxon>
        <taxon>Eurotiales</taxon>
        <taxon>Aspergillaceae</taxon>
        <taxon>Penicillium</taxon>
    </lineage>
</organism>
<dbReference type="PROSITE" id="PS50290">
    <property type="entry name" value="PI3_4_KINASE_3"/>
    <property type="match status" value="1"/>
</dbReference>
<dbReference type="Pfam" id="PF25385">
    <property type="entry name" value="HEAT_MEC1_N"/>
    <property type="match status" value="1"/>
</dbReference>
<dbReference type="Pfam" id="PF02260">
    <property type="entry name" value="FATC"/>
    <property type="match status" value="1"/>
</dbReference>
<dbReference type="InterPro" id="IPR057564">
    <property type="entry name" value="HEAT_ATR"/>
</dbReference>
<proteinExistence type="inferred from homology"/>
<dbReference type="SUPFAM" id="SSF48452">
    <property type="entry name" value="TPR-like"/>
    <property type="match status" value="1"/>
</dbReference>
<evidence type="ECO:0000256" key="1">
    <source>
        <dbReference type="ARBA" id="ARBA00004123"/>
    </source>
</evidence>
<reference evidence="26" key="1">
    <citation type="journal article" date="2017" name="Nat. Microbiol.">
        <title>Global analysis of biosynthetic gene clusters reveals vast potential of secondary metabolite production in Penicillium species.</title>
        <authorList>
            <person name="Nielsen J.C."/>
            <person name="Grijseels S."/>
            <person name="Prigent S."/>
            <person name="Ji B."/>
            <person name="Dainat J."/>
            <person name="Nielsen K.F."/>
            <person name="Frisvad J.C."/>
            <person name="Workman M."/>
            <person name="Nielsen J."/>
        </authorList>
    </citation>
    <scope>NUCLEOTIDE SEQUENCE [LARGE SCALE GENOMIC DNA]</scope>
    <source>
        <strain evidence="26">IBT 11843</strain>
    </source>
</reference>
<evidence type="ECO:0000259" key="23">
    <source>
        <dbReference type="PROSITE" id="PS51189"/>
    </source>
</evidence>
<keyword evidence="12" id="KW-0156">Chromatin regulator</keyword>
<evidence type="ECO:0000256" key="19">
    <source>
        <dbReference type="ARBA" id="ARBA00033001"/>
    </source>
</evidence>
<comment type="similarity">
    <text evidence="2">Belongs to the PI3/PI4-kinase family. ATM subfamily.</text>
</comment>
<dbReference type="SMART" id="SM01343">
    <property type="entry name" value="FATC"/>
    <property type="match status" value="1"/>
</dbReference>
<dbReference type="InterPro" id="IPR014009">
    <property type="entry name" value="PIK_FAT"/>
</dbReference>
<evidence type="ECO:0000256" key="6">
    <source>
        <dbReference type="ARBA" id="ARBA00022527"/>
    </source>
</evidence>
<evidence type="ECO:0000256" key="9">
    <source>
        <dbReference type="ARBA" id="ARBA00022763"/>
    </source>
</evidence>
<keyword evidence="8" id="KW-0547">Nucleotide-binding</keyword>
<dbReference type="InterPro" id="IPR003152">
    <property type="entry name" value="FATC_dom"/>
</dbReference>
<evidence type="ECO:0000313" key="26">
    <source>
        <dbReference type="Proteomes" id="UP000191522"/>
    </source>
</evidence>
<comment type="subunit">
    <text evidence="3">Associates with DNA double-strand breaks.</text>
</comment>
<dbReference type="Gene3D" id="1.10.1070.11">
    <property type="entry name" value="Phosphatidylinositol 3-/4-kinase, catalytic domain"/>
    <property type="match status" value="1"/>
</dbReference>
<name>A0A1V6NV07_PENDC</name>
<dbReference type="InterPro" id="IPR000403">
    <property type="entry name" value="PI3/4_kinase_cat_dom"/>
</dbReference>
<dbReference type="PROSITE" id="PS51190">
    <property type="entry name" value="FATC"/>
    <property type="match status" value="1"/>
</dbReference>
<evidence type="ECO:0000256" key="16">
    <source>
        <dbReference type="ARBA" id="ARBA00025079"/>
    </source>
</evidence>
<protein>
    <recommendedName>
        <fullName evidence="5">Serine/threonine-protein kinase MEC1</fullName>
        <ecNumber evidence="4">2.7.11.1</ecNumber>
    </recommendedName>
    <alternativeName>
        <fullName evidence="19">ATR homolog</fullName>
    </alternativeName>
    <alternativeName>
        <fullName evidence="18">DNA-damage checkpoint kinase MEC1</fullName>
    </alternativeName>
    <alternativeName>
        <fullName evidence="17">Mitosis entry checkpoint protein 1</fullName>
    </alternativeName>
</protein>
<keyword evidence="9" id="KW-0227">DNA damage</keyword>
<evidence type="ECO:0000256" key="10">
    <source>
        <dbReference type="ARBA" id="ARBA00022777"/>
    </source>
</evidence>
<evidence type="ECO:0000256" key="18">
    <source>
        <dbReference type="ARBA" id="ARBA00030459"/>
    </source>
</evidence>
<dbReference type="InterPro" id="IPR003151">
    <property type="entry name" value="PIK-rel_kinase_FAT"/>
</dbReference>
<dbReference type="PROSITE" id="PS51189">
    <property type="entry name" value="FAT"/>
    <property type="match status" value="1"/>
</dbReference>
<dbReference type="Proteomes" id="UP000191522">
    <property type="component" value="Unassembled WGS sequence"/>
</dbReference>
<evidence type="ECO:0000259" key="22">
    <source>
        <dbReference type="PROSITE" id="PS50290"/>
    </source>
</evidence>
<gene>
    <name evidence="25" type="ORF">PENDEC_c034G02038</name>
</gene>
<dbReference type="InterPro" id="IPR036940">
    <property type="entry name" value="PI3/4_kinase_cat_sf"/>
</dbReference>
<evidence type="ECO:0000313" key="25">
    <source>
        <dbReference type="EMBL" id="OQD68563.1"/>
    </source>
</evidence>
<evidence type="ECO:0000256" key="4">
    <source>
        <dbReference type="ARBA" id="ARBA00012513"/>
    </source>
</evidence>
<dbReference type="InterPro" id="IPR016024">
    <property type="entry name" value="ARM-type_fold"/>
</dbReference>
<dbReference type="EMBL" id="MDYL01000034">
    <property type="protein sequence ID" value="OQD68563.1"/>
    <property type="molecule type" value="Genomic_DNA"/>
</dbReference>
<dbReference type="SUPFAM" id="SSF48371">
    <property type="entry name" value="ARM repeat"/>
    <property type="match status" value="1"/>
</dbReference>
<dbReference type="CDD" id="cd00892">
    <property type="entry name" value="PIKKc_ATR"/>
    <property type="match status" value="1"/>
</dbReference>
<evidence type="ECO:0000256" key="3">
    <source>
        <dbReference type="ARBA" id="ARBA00011370"/>
    </source>
</evidence>
<dbReference type="SMART" id="SM00146">
    <property type="entry name" value="PI3Kc"/>
    <property type="match status" value="1"/>
</dbReference>
<dbReference type="InterPro" id="IPR056802">
    <property type="entry name" value="ATR-like_M-HEAT"/>
</dbReference>
<dbReference type="Pfam" id="PF02259">
    <property type="entry name" value="FAT"/>
    <property type="match status" value="1"/>
</dbReference>
<dbReference type="GO" id="GO:0005634">
    <property type="term" value="C:nucleus"/>
    <property type="evidence" value="ECO:0007669"/>
    <property type="project" value="UniProtKB-SubCell"/>
</dbReference>
<dbReference type="PROSITE" id="PS00916">
    <property type="entry name" value="PI3_4_KINASE_2"/>
    <property type="match status" value="1"/>
</dbReference>
<dbReference type="Gene3D" id="3.30.1010.10">
    <property type="entry name" value="Phosphatidylinositol 3-kinase Catalytic Subunit, Chain A, domain 4"/>
    <property type="match status" value="1"/>
</dbReference>
<accession>A0A1V6NV07</accession>